<feature type="domain" description="PgaA membrane beta barrel" evidence="2">
    <location>
        <begin position="402"/>
        <end position="548"/>
    </location>
</feature>
<dbReference type="Pfam" id="PF21197">
    <property type="entry name" value="PgaA_barrel"/>
    <property type="match status" value="1"/>
</dbReference>
<accession>A0ABY7VUN7</accession>
<dbReference type="Proteomes" id="UP001214250">
    <property type="component" value="Chromosome 2"/>
</dbReference>
<proteinExistence type="predicted"/>
<evidence type="ECO:0000259" key="2">
    <source>
        <dbReference type="Pfam" id="PF21197"/>
    </source>
</evidence>
<gene>
    <name evidence="3" type="ORF">PQO03_19040</name>
</gene>
<dbReference type="Pfam" id="PF13181">
    <property type="entry name" value="TPR_8"/>
    <property type="match status" value="1"/>
</dbReference>
<feature type="chain" id="PRO_5045779978" description="PgaA membrane beta barrel domain-containing protein" evidence="1">
    <location>
        <begin position="20"/>
        <end position="635"/>
    </location>
</feature>
<dbReference type="InterPro" id="IPR019734">
    <property type="entry name" value="TPR_rpt"/>
</dbReference>
<dbReference type="InterPro" id="IPR049003">
    <property type="entry name" value="PgaA_barrel"/>
</dbReference>
<dbReference type="InterPro" id="IPR011990">
    <property type="entry name" value="TPR-like_helical_dom_sf"/>
</dbReference>
<sequence length="635" mass="73603">MKLTCGTFFLMMFIGVINAQALKNEETIFDYQLQGFDSSSSSVEDQQVHEEKVTAQEILQLALNAEFKKDYAIAIENYHVYLKLKPQGIKTYLRLSDIYNLQKKHEKALEVLLIAHGEDSRNLLVLQKTYQTYSALNDAKMAFDFCEKALELNPDNETLMTDYCVLAAWAGYMDKAREGYLKLLSKDPNNDEVKFKLYKHLSNEGRLDEAIQSMRDLLERYPDKLEYRLEYSRYLRWVGAYYASISVLNSAPQSQQGEVELILEKARTYAWAAYAEHSLKELEQLDPKEQDAFQAMYSKIVAYRQAGYRSDASLELQRISVPEHQVEIKYLKNAEKIDNSSGPEFEAQYARDSDELVRFDDRVGWRTVVSPDLTLTLDQEHSYLQASRSSEFDREDGEKSIDIYRYILGGVYQVDRDLQLTTGGGYSYHESDHLYIADLRGDLRISDQLSVYSSYRRRYFDVSPRSVSLNIRNNSYEAGFTSQYKVEHFVRFSAGYDDLSDGNGRYRFALSHSQPLLRRLKYDLDVGPMIIIYGFNNDEEENGYYDPGFYQRYSLMLWGQYEIDATKQFNANFALGVHRDEDMNSFEPGGDISGQFLMGIQTDVFFKVQAGYSLWYQDPGEYSAFYVGCSLYIRL</sequence>
<evidence type="ECO:0000313" key="4">
    <source>
        <dbReference type="Proteomes" id="UP001214250"/>
    </source>
</evidence>
<keyword evidence="4" id="KW-1185">Reference proteome</keyword>
<feature type="signal peptide" evidence="1">
    <location>
        <begin position="1"/>
        <end position="19"/>
    </location>
</feature>
<dbReference type="RefSeq" id="WP_274152610.1">
    <property type="nucleotide sequence ID" value="NZ_CP117812.1"/>
</dbReference>
<evidence type="ECO:0000313" key="3">
    <source>
        <dbReference type="EMBL" id="WDE97925.1"/>
    </source>
</evidence>
<keyword evidence="1" id="KW-0732">Signal</keyword>
<dbReference type="EMBL" id="CP117812">
    <property type="protein sequence ID" value="WDE97925.1"/>
    <property type="molecule type" value="Genomic_DNA"/>
</dbReference>
<organism evidence="3 4">
    <name type="scientific">Lentisphaera profundi</name>
    <dbReference type="NCBI Taxonomy" id="1658616"/>
    <lineage>
        <taxon>Bacteria</taxon>
        <taxon>Pseudomonadati</taxon>
        <taxon>Lentisphaerota</taxon>
        <taxon>Lentisphaeria</taxon>
        <taxon>Lentisphaerales</taxon>
        <taxon>Lentisphaeraceae</taxon>
        <taxon>Lentisphaera</taxon>
    </lineage>
</organism>
<dbReference type="SUPFAM" id="SSF48452">
    <property type="entry name" value="TPR-like"/>
    <property type="match status" value="2"/>
</dbReference>
<evidence type="ECO:0000256" key="1">
    <source>
        <dbReference type="SAM" id="SignalP"/>
    </source>
</evidence>
<name>A0ABY7VUN7_9BACT</name>
<reference evidence="3 4" key="1">
    <citation type="submission" date="2023-02" db="EMBL/GenBank/DDBJ databases">
        <title>Genome sequence of Lentisphaera profundi SAORIC-696.</title>
        <authorList>
            <person name="Kim e."/>
            <person name="Cho J.-C."/>
            <person name="Choi A."/>
            <person name="Kang I."/>
        </authorList>
    </citation>
    <scope>NUCLEOTIDE SEQUENCE [LARGE SCALE GENOMIC DNA]</scope>
    <source>
        <strain evidence="3 4">SAORIC-696</strain>
    </source>
</reference>
<protein>
    <recommendedName>
        <fullName evidence="2">PgaA membrane beta barrel domain-containing protein</fullName>
    </recommendedName>
</protein>
<dbReference type="Gene3D" id="1.25.40.10">
    <property type="entry name" value="Tetratricopeptide repeat domain"/>
    <property type="match status" value="1"/>
</dbReference>